<comment type="similarity">
    <text evidence="2">Belongs to the ric-3 family.</text>
</comment>
<dbReference type="PANTHER" id="PTHR21723">
    <property type="entry name" value="RESISTANCE TO INHIBITORS OF CHOLINESTERASE PROTEIN 3 RIC3"/>
    <property type="match status" value="1"/>
</dbReference>
<evidence type="ECO:0000256" key="5">
    <source>
        <dbReference type="ARBA" id="ARBA00022989"/>
    </source>
</evidence>
<proteinExistence type="inferred from homology"/>
<feature type="compositionally biased region" description="Polar residues" evidence="8">
    <location>
        <begin position="291"/>
        <end position="300"/>
    </location>
</feature>
<name>A0A8T0DRV2_9TREM</name>
<evidence type="ECO:0000256" key="9">
    <source>
        <dbReference type="SAM" id="Phobius"/>
    </source>
</evidence>
<evidence type="ECO:0000256" key="3">
    <source>
        <dbReference type="ARBA" id="ARBA00022692"/>
    </source>
</evidence>
<keyword evidence="7" id="KW-0175">Coiled coil</keyword>
<protein>
    <recommendedName>
        <fullName evidence="10">Resistance to inhibitors of cholinesterase protein 3 N-terminal domain-containing protein</fullName>
    </recommendedName>
</protein>
<feature type="compositionally biased region" description="Acidic residues" evidence="8">
    <location>
        <begin position="269"/>
        <end position="279"/>
    </location>
</feature>
<feature type="domain" description="Resistance to inhibitors of cholinesterase protein 3 N-terminal" evidence="10">
    <location>
        <begin position="18"/>
        <end position="241"/>
    </location>
</feature>
<comment type="subcellular location">
    <subcellularLocation>
        <location evidence="1">Endoplasmic reticulum membrane</location>
    </subcellularLocation>
</comment>
<evidence type="ECO:0000259" key="10">
    <source>
        <dbReference type="Pfam" id="PF15361"/>
    </source>
</evidence>
<dbReference type="PROSITE" id="PS51257">
    <property type="entry name" value="PROKAR_LIPOPROTEIN"/>
    <property type="match status" value="1"/>
</dbReference>
<keyword evidence="4" id="KW-0256">Endoplasmic reticulum</keyword>
<dbReference type="Pfam" id="PF15361">
    <property type="entry name" value="RIC3"/>
    <property type="match status" value="1"/>
</dbReference>
<dbReference type="OrthoDB" id="10070774at2759"/>
<gene>
    <name evidence="11" type="ORF">P879_05999</name>
</gene>
<dbReference type="Proteomes" id="UP000699462">
    <property type="component" value="Unassembled WGS sequence"/>
</dbReference>
<evidence type="ECO:0000313" key="12">
    <source>
        <dbReference type="Proteomes" id="UP000699462"/>
    </source>
</evidence>
<keyword evidence="3 9" id="KW-0812">Transmembrane</keyword>
<dbReference type="GO" id="GO:0043005">
    <property type="term" value="C:neuron projection"/>
    <property type="evidence" value="ECO:0007669"/>
    <property type="project" value="TreeGrafter"/>
</dbReference>
<accession>A0A8T0DRV2</accession>
<dbReference type="GO" id="GO:0043025">
    <property type="term" value="C:neuronal cell body"/>
    <property type="evidence" value="ECO:0007669"/>
    <property type="project" value="TreeGrafter"/>
</dbReference>
<evidence type="ECO:0000313" key="11">
    <source>
        <dbReference type="EMBL" id="KAF8569381.1"/>
    </source>
</evidence>
<evidence type="ECO:0000256" key="1">
    <source>
        <dbReference type="ARBA" id="ARBA00004586"/>
    </source>
</evidence>
<dbReference type="EMBL" id="JTDF01001916">
    <property type="protein sequence ID" value="KAF8569381.1"/>
    <property type="molecule type" value="Genomic_DNA"/>
</dbReference>
<feature type="region of interest" description="Disordered" evidence="8">
    <location>
        <begin position="145"/>
        <end position="164"/>
    </location>
</feature>
<dbReference type="InterPro" id="IPR026160">
    <property type="entry name" value="Ric3"/>
</dbReference>
<dbReference type="GO" id="GO:0034394">
    <property type="term" value="P:protein localization to cell surface"/>
    <property type="evidence" value="ECO:0007669"/>
    <property type="project" value="TreeGrafter"/>
</dbReference>
<sequence length="300" mass="33714">MLAPSVRMQTYLVCAVMIGCFSLLYPKLIHPMLLHLLGLSQPSRLVEQDFQFPKHFRSQASFEPNRPRPSVLAADAESKTGAGKRGGLMGVILPIYGVGIVIYLIYTLSKVYKSRKGEHRERKDEFLRHYYRDFHYDVDRGKFRMGHGSSDEEEKDDSPGLNSRELKCTGVPAFTGKDGRFDWAAAYGVDGQPDIYRSAKSLPRDLEALLMKMENEDVDATELSALRTRLEKTERQMTKLLQAMDHAEQMVGQFNVDTVEPHVSCPPYDDPEFEEDSEDVATASEGELDGLNSTSPVAEG</sequence>
<organism evidence="11 12">
    <name type="scientific">Paragonimus westermani</name>
    <dbReference type="NCBI Taxonomy" id="34504"/>
    <lineage>
        <taxon>Eukaryota</taxon>
        <taxon>Metazoa</taxon>
        <taxon>Spiralia</taxon>
        <taxon>Lophotrochozoa</taxon>
        <taxon>Platyhelminthes</taxon>
        <taxon>Trematoda</taxon>
        <taxon>Digenea</taxon>
        <taxon>Plagiorchiida</taxon>
        <taxon>Troglotremata</taxon>
        <taxon>Troglotrematidae</taxon>
        <taxon>Paragonimus</taxon>
    </lineage>
</organism>
<dbReference type="AlphaFoldDB" id="A0A8T0DRV2"/>
<keyword evidence="5 9" id="KW-1133">Transmembrane helix</keyword>
<dbReference type="GO" id="GO:0045202">
    <property type="term" value="C:synapse"/>
    <property type="evidence" value="ECO:0007669"/>
    <property type="project" value="GOC"/>
</dbReference>
<dbReference type="PANTHER" id="PTHR21723:SF3">
    <property type="entry name" value="PROTEIN RIC-3"/>
    <property type="match status" value="1"/>
</dbReference>
<evidence type="ECO:0000256" key="2">
    <source>
        <dbReference type="ARBA" id="ARBA00008538"/>
    </source>
</evidence>
<feature type="transmembrane region" description="Helical" evidence="9">
    <location>
        <begin position="87"/>
        <end position="106"/>
    </location>
</feature>
<keyword evidence="6 9" id="KW-0472">Membrane</keyword>
<evidence type="ECO:0000256" key="8">
    <source>
        <dbReference type="SAM" id="MobiDB-lite"/>
    </source>
</evidence>
<dbReference type="GO" id="GO:0007271">
    <property type="term" value="P:synaptic transmission, cholinergic"/>
    <property type="evidence" value="ECO:0007669"/>
    <property type="project" value="TreeGrafter"/>
</dbReference>
<evidence type="ECO:0000256" key="6">
    <source>
        <dbReference type="ARBA" id="ARBA00023136"/>
    </source>
</evidence>
<feature type="coiled-coil region" evidence="7">
    <location>
        <begin position="223"/>
        <end position="250"/>
    </location>
</feature>
<keyword evidence="12" id="KW-1185">Reference proteome</keyword>
<dbReference type="InterPro" id="IPR032763">
    <property type="entry name" value="RIC3_N"/>
</dbReference>
<reference evidence="11 12" key="1">
    <citation type="submission" date="2019-07" db="EMBL/GenBank/DDBJ databases">
        <title>Annotation for the trematode Paragonimus westermani.</title>
        <authorList>
            <person name="Choi Y.-J."/>
        </authorList>
    </citation>
    <scope>NUCLEOTIDE SEQUENCE [LARGE SCALE GENOMIC DNA]</scope>
    <source>
        <strain evidence="11">180907_Pwestermani</strain>
    </source>
</reference>
<feature type="transmembrane region" description="Helical" evidence="9">
    <location>
        <begin position="12"/>
        <end position="29"/>
    </location>
</feature>
<evidence type="ECO:0000256" key="7">
    <source>
        <dbReference type="SAM" id="Coils"/>
    </source>
</evidence>
<evidence type="ECO:0000256" key="4">
    <source>
        <dbReference type="ARBA" id="ARBA00022824"/>
    </source>
</evidence>
<feature type="region of interest" description="Disordered" evidence="8">
    <location>
        <begin position="261"/>
        <end position="300"/>
    </location>
</feature>
<comment type="caution">
    <text evidence="11">The sequence shown here is derived from an EMBL/GenBank/DDBJ whole genome shotgun (WGS) entry which is preliminary data.</text>
</comment>
<dbReference type="GO" id="GO:0005789">
    <property type="term" value="C:endoplasmic reticulum membrane"/>
    <property type="evidence" value="ECO:0007669"/>
    <property type="project" value="UniProtKB-SubCell"/>
</dbReference>